<gene>
    <name evidence="1" type="ORF">S01H1_16900</name>
</gene>
<accession>X0RGZ6</accession>
<name>X0RGZ6_9ZZZZ</name>
<evidence type="ECO:0000313" key="1">
    <source>
        <dbReference type="EMBL" id="GAF68023.1"/>
    </source>
</evidence>
<reference evidence="1" key="1">
    <citation type="journal article" date="2014" name="Front. Microbiol.">
        <title>High frequency of phylogenetically diverse reductive dehalogenase-homologous genes in deep subseafloor sedimentary metagenomes.</title>
        <authorList>
            <person name="Kawai M."/>
            <person name="Futagami T."/>
            <person name="Toyoda A."/>
            <person name="Takaki Y."/>
            <person name="Nishi S."/>
            <person name="Hori S."/>
            <person name="Arai W."/>
            <person name="Tsubouchi T."/>
            <person name="Morono Y."/>
            <person name="Uchiyama I."/>
            <person name="Ito T."/>
            <person name="Fujiyama A."/>
            <person name="Inagaki F."/>
            <person name="Takami H."/>
        </authorList>
    </citation>
    <scope>NUCLEOTIDE SEQUENCE</scope>
    <source>
        <strain evidence="1">Expedition CK06-06</strain>
    </source>
</reference>
<organism evidence="1">
    <name type="scientific">marine sediment metagenome</name>
    <dbReference type="NCBI Taxonomy" id="412755"/>
    <lineage>
        <taxon>unclassified sequences</taxon>
        <taxon>metagenomes</taxon>
        <taxon>ecological metagenomes</taxon>
    </lineage>
</organism>
<sequence>MEPFVGAGDESALLFEVYDLTAEDDCGVVGDVAVLESAHEKGVGFTSPSRPTKEYFLMGQGKEDPLFYGGEVGDVF</sequence>
<dbReference type="AlphaFoldDB" id="X0RGZ6"/>
<protein>
    <submittedName>
        <fullName evidence="1">Uncharacterized protein</fullName>
    </submittedName>
</protein>
<dbReference type="EMBL" id="BARS01008924">
    <property type="protein sequence ID" value="GAF68023.1"/>
    <property type="molecule type" value="Genomic_DNA"/>
</dbReference>
<comment type="caution">
    <text evidence="1">The sequence shown here is derived from an EMBL/GenBank/DDBJ whole genome shotgun (WGS) entry which is preliminary data.</text>
</comment>
<proteinExistence type="predicted"/>